<name>A0A0A9AJ22_ARUDO</name>
<dbReference type="AlphaFoldDB" id="A0A0A9AJ22"/>
<evidence type="ECO:0000313" key="1">
    <source>
        <dbReference type="EMBL" id="JAD51121.1"/>
    </source>
</evidence>
<reference evidence="1" key="1">
    <citation type="submission" date="2014-09" db="EMBL/GenBank/DDBJ databases">
        <authorList>
            <person name="Magalhaes I.L.F."/>
            <person name="Oliveira U."/>
            <person name="Santos F.R."/>
            <person name="Vidigal T.H.D.A."/>
            <person name="Brescovit A.D."/>
            <person name="Santos A.J."/>
        </authorList>
    </citation>
    <scope>NUCLEOTIDE SEQUENCE</scope>
    <source>
        <tissue evidence="1">Shoot tissue taken approximately 20 cm above the soil surface</tissue>
    </source>
</reference>
<reference evidence="1" key="2">
    <citation type="journal article" date="2015" name="Data Brief">
        <title>Shoot transcriptome of the giant reed, Arundo donax.</title>
        <authorList>
            <person name="Barrero R.A."/>
            <person name="Guerrero F.D."/>
            <person name="Moolhuijzen P."/>
            <person name="Goolsby J.A."/>
            <person name="Tidwell J."/>
            <person name="Bellgard S.E."/>
            <person name="Bellgard M.I."/>
        </authorList>
    </citation>
    <scope>NUCLEOTIDE SEQUENCE</scope>
    <source>
        <tissue evidence="1">Shoot tissue taken approximately 20 cm above the soil surface</tissue>
    </source>
</reference>
<protein>
    <submittedName>
        <fullName evidence="1">Uncharacterized protein</fullName>
    </submittedName>
</protein>
<proteinExistence type="predicted"/>
<sequence>MMHFSDNGVCASLPLGAALPHLYLNILVPMIELQLFCFCASIKSLALLLCCISCYLKPEFWGPFCRKVHMHQFEFMSNFVTR</sequence>
<dbReference type="EMBL" id="GBRH01246774">
    <property type="protein sequence ID" value="JAD51121.1"/>
    <property type="molecule type" value="Transcribed_RNA"/>
</dbReference>
<accession>A0A0A9AJ22</accession>
<organism evidence="1">
    <name type="scientific">Arundo donax</name>
    <name type="common">Giant reed</name>
    <name type="synonym">Donax arundinaceus</name>
    <dbReference type="NCBI Taxonomy" id="35708"/>
    <lineage>
        <taxon>Eukaryota</taxon>
        <taxon>Viridiplantae</taxon>
        <taxon>Streptophyta</taxon>
        <taxon>Embryophyta</taxon>
        <taxon>Tracheophyta</taxon>
        <taxon>Spermatophyta</taxon>
        <taxon>Magnoliopsida</taxon>
        <taxon>Liliopsida</taxon>
        <taxon>Poales</taxon>
        <taxon>Poaceae</taxon>
        <taxon>PACMAD clade</taxon>
        <taxon>Arundinoideae</taxon>
        <taxon>Arundineae</taxon>
        <taxon>Arundo</taxon>
    </lineage>
</organism>